<evidence type="ECO:0000256" key="9">
    <source>
        <dbReference type="SAM" id="MobiDB-lite"/>
    </source>
</evidence>
<feature type="transmembrane region" description="Helical" evidence="10">
    <location>
        <begin position="85"/>
        <end position="102"/>
    </location>
</feature>
<keyword evidence="8 10" id="KW-0472">Membrane</keyword>
<protein>
    <recommendedName>
        <fullName evidence="11">RETREG1-3/ARL6IP-like N-terminal reticulon-homology domain-containing protein</fullName>
    </recommendedName>
</protein>
<sequence>MANWLKRGSEDALDMKYEGSSVAESVDTSEKEGKVPQGKRQQPAGISLLSRMAGVITWRRPLLTTMFFIIVNSVFWFVALSSWRIYYLLTLSIVAMITVQMVKDVAISRKRGAHLWRSMTESWEVIDSCQESRAEESQLTESWMSCKLFLQEMSCFKQQNPGKFCLLICSLCTFFAVMGRYIPGVMISYIVVLGIFLWPLLSSHEFSLWVEPILQKLDFGVGTFLQTMRENHEKRMLQKQEHSEIDLSALCPKMDLTVCKDLSISDTEASEVTWTDGTFNLSEGHTPQTENSEDLDRRSDQEEVFTEGLPEFPSVDNETNGDDDELSIGLPTPPITTVGSRPCPLETPGVLAEDRTQELVNLIAGDIIAAAVTMVIKEQLETCTSRPVPPLLDFAEDSDSEGEDFEVLDESELEVLETELGQEAQAKGKPSGFLSKLLRRH</sequence>
<dbReference type="PANTHER" id="PTHR28659">
    <property type="entry name" value="RETICULON-LIKE PROTEIN"/>
    <property type="match status" value="1"/>
</dbReference>
<comment type="caution">
    <text evidence="12">The sequence shown here is derived from an EMBL/GenBank/DDBJ whole genome shotgun (WGS) entry which is preliminary data.</text>
</comment>
<name>A0AAD7SKL5_9TELE</name>
<evidence type="ECO:0000313" key="13">
    <source>
        <dbReference type="Proteomes" id="UP001221898"/>
    </source>
</evidence>
<dbReference type="Pfam" id="PF24456">
    <property type="entry name" value="RHD_RETREG1-3"/>
    <property type="match status" value="1"/>
</dbReference>
<dbReference type="GO" id="GO:0005789">
    <property type="term" value="C:endoplasmic reticulum membrane"/>
    <property type="evidence" value="ECO:0007669"/>
    <property type="project" value="UniProtKB-SubCell"/>
</dbReference>
<evidence type="ECO:0000256" key="10">
    <source>
        <dbReference type="SAM" id="Phobius"/>
    </source>
</evidence>
<dbReference type="GO" id="GO:0061709">
    <property type="term" value="P:reticulophagy"/>
    <property type="evidence" value="ECO:0007669"/>
    <property type="project" value="InterPro"/>
</dbReference>
<feature type="domain" description="RETREG1-3/ARL6IP-like N-terminal reticulon-homology" evidence="11">
    <location>
        <begin position="48"/>
        <end position="221"/>
    </location>
</feature>
<evidence type="ECO:0000313" key="12">
    <source>
        <dbReference type="EMBL" id="KAJ8403236.1"/>
    </source>
</evidence>
<evidence type="ECO:0000259" key="11">
    <source>
        <dbReference type="Pfam" id="PF24456"/>
    </source>
</evidence>
<comment type="subcellular location">
    <subcellularLocation>
        <location evidence="1">Endoplasmic reticulum membrane</location>
        <topology evidence="1">Multi-pass membrane protein</topology>
    </subcellularLocation>
</comment>
<organism evidence="12 13">
    <name type="scientific">Aldrovandia affinis</name>
    <dbReference type="NCBI Taxonomy" id="143900"/>
    <lineage>
        <taxon>Eukaryota</taxon>
        <taxon>Metazoa</taxon>
        <taxon>Chordata</taxon>
        <taxon>Craniata</taxon>
        <taxon>Vertebrata</taxon>
        <taxon>Euteleostomi</taxon>
        <taxon>Actinopterygii</taxon>
        <taxon>Neopterygii</taxon>
        <taxon>Teleostei</taxon>
        <taxon>Notacanthiformes</taxon>
        <taxon>Halosauridae</taxon>
        <taxon>Aldrovandia</taxon>
    </lineage>
</organism>
<dbReference type="Proteomes" id="UP001221898">
    <property type="component" value="Unassembled WGS sequence"/>
</dbReference>
<gene>
    <name evidence="12" type="ORF">AAFF_G00354530</name>
</gene>
<comment type="similarity">
    <text evidence="2">Belongs to the RETREG family.</text>
</comment>
<reference evidence="12" key="1">
    <citation type="journal article" date="2023" name="Science">
        <title>Genome structures resolve the early diversification of teleost fishes.</title>
        <authorList>
            <person name="Parey E."/>
            <person name="Louis A."/>
            <person name="Montfort J."/>
            <person name="Bouchez O."/>
            <person name="Roques C."/>
            <person name="Iampietro C."/>
            <person name="Lluch J."/>
            <person name="Castinel A."/>
            <person name="Donnadieu C."/>
            <person name="Desvignes T."/>
            <person name="Floi Bucao C."/>
            <person name="Jouanno E."/>
            <person name="Wen M."/>
            <person name="Mejri S."/>
            <person name="Dirks R."/>
            <person name="Jansen H."/>
            <person name="Henkel C."/>
            <person name="Chen W.J."/>
            <person name="Zahm M."/>
            <person name="Cabau C."/>
            <person name="Klopp C."/>
            <person name="Thompson A.W."/>
            <person name="Robinson-Rechavi M."/>
            <person name="Braasch I."/>
            <person name="Lecointre G."/>
            <person name="Bobe J."/>
            <person name="Postlethwait J.H."/>
            <person name="Berthelot C."/>
            <person name="Roest Crollius H."/>
            <person name="Guiguen Y."/>
        </authorList>
    </citation>
    <scope>NUCLEOTIDE SEQUENCE</scope>
    <source>
        <strain evidence="12">NC1722</strain>
    </source>
</reference>
<feature type="region of interest" description="Disordered" evidence="9">
    <location>
        <begin position="275"/>
        <end position="342"/>
    </location>
</feature>
<feature type="region of interest" description="Disordered" evidence="9">
    <location>
        <begin position="419"/>
        <end position="441"/>
    </location>
</feature>
<dbReference type="PANTHER" id="PTHR28659:SF3">
    <property type="entry name" value="RETICULOPHAGY REGULATOR 1"/>
    <property type="match status" value="1"/>
</dbReference>
<dbReference type="EMBL" id="JAINUG010000059">
    <property type="protein sequence ID" value="KAJ8403236.1"/>
    <property type="molecule type" value="Genomic_DNA"/>
</dbReference>
<evidence type="ECO:0000256" key="2">
    <source>
        <dbReference type="ARBA" id="ARBA00006299"/>
    </source>
</evidence>
<accession>A0AAD7SKL5</accession>
<dbReference type="AlphaFoldDB" id="A0AAD7SKL5"/>
<evidence type="ECO:0000256" key="4">
    <source>
        <dbReference type="ARBA" id="ARBA00022692"/>
    </source>
</evidence>
<keyword evidence="7" id="KW-0072">Autophagy</keyword>
<evidence type="ECO:0000256" key="8">
    <source>
        <dbReference type="ARBA" id="ARBA00023136"/>
    </source>
</evidence>
<dbReference type="InterPro" id="IPR043384">
    <property type="entry name" value="RETREG1/3"/>
</dbReference>
<evidence type="ECO:0000256" key="5">
    <source>
        <dbReference type="ARBA" id="ARBA00022824"/>
    </source>
</evidence>
<keyword evidence="6 10" id="KW-1133">Transmembrane helix</keyword>
<evidence type="ECO:0000256" key="6">
    <source>
        <dbReference type="ARBA" id="ARBA00022989"/>
    </source>
</evidence>
<proteinExistence type="inferred from homology"/>
<evidence type="ECO:0000256" key="3">
    <source>
        <dbReference type="ARBA" id="ARBA00022553"/>
    </source>
</evidence>
<dbReference type="InterPro" id="IPR057282">
    <property type="entry name" value="RETREG1-3-like_RHD"/>
</dbReference>
<keyword evidence="3" id="KW-0597">Phosphoprotein</keyword>
<keyword evidence="13" id="KW-1185">Reference proteome</keyword>
<keyword evidence="4 10" id="KW-0812">Transmembrane</keyword>
<dbReference type="GO" id="GO:0043524">
    <property type="term" value="P:negative regulation of neuron apoptotic process"/>
    <property type="evidence" value="ECO:0007669"/>
    <property type="project" value="TreeGrafter"/>
</dbReference>
<feature type="compositionally biased region" description="Polar residues" evidence="9">
    <location>
        <begin position="275"/>
        <end position="290"/>
    </location>
</feature>
<evidence type="ECO:0000256" key="7">
    <source>
        <dbReference type="ARBA" id="ARBA00023006"/>
    </source>
</evidence>
<evidence type="ECO:0000256" key="1">
    <source>
        <dbReference type="ARBA" id="ARBA00004477"/>
    </source>
</evidence>
<feature type="region of interest" description="Disordered" evidence="9">
    <location>
        <begin position="16"/>
        <end position="42"/>
    </location>
</feature>
<keyword evidence="5" id="KW-0256">Endoplasmic reticulum</keyword>
<feature type="transmembrane region" description="Helical" evidence="10">
    <location>
        <begin position="61"/>
        <end position="79"/>
    </location>
</feature>